<comment type="caution">
    <text evidence="2">The sequence shown here is derived from an EMBL/GenBank/DDBJ whole genome shotgun (WGS) entry which is preliminary data.</text>
</comment>
<sequence>MASSCHFDAFQTYDGFNSVEILNPPLTECFINGVPLSNIKRYLWRKKDGPFGKEFPVSEAPNPDYKSGYSSLTGSRQREVENWTNVGGPMTTGGRPIYSSSEVFISIINNQGVVKRIRKIADSPTNPDAEGSEKFDGEEVEVINPLVGHSSSTSPIKPPSKKLHSHLIPNNQRNVLPFLSLVPTSIPPPLPGLS</sequence>
<organism evidence="2 3">
    <name type="scientific">Austropuccinia psidii MF-1</name>
    <dbReference type="NCBI Taxonomy" id="1389203"/>
    <lineage>
        <taxon>Eukaryota</taxon>
        <taxon>Fungi</taxon>
        <taxon>Dikarya</taxon>
        <taxon>Basidiomycota</taxon>
        <taxon>Pucciniomycotina</taxon>
        <taxon>Pucciniomycetes</taxon>
        <taxon>Pucciniales</taxon>
        <taxon>Sphaerophragmiaceae</taxon>
        <taxon>Austropuccinia</taxon>
    </lineage>
</organism>
<evidence type="ECO:0000313" key="3">
    <source>
        <dbReference type="Proteomes" id="UP000765509"/>
    </source>
</evidence>
<dbReference type="AlphaFoldDB" id="A0A9Q3BC00"/>
<accession>A0A9Q3BC00</accession>
<gene>
    <name evidence="2" type="ORF">O181_002187</name>
</gene>
<proteinExistence type="predicted"/>
<protein>
    <submittedName>
        <fullName evidence="2">Uncharacterized protein</fullName>
    </submittedName>
</protein>
<evidence type="ECO:0000313" key="2">
    <source>
        <dbReference type="EMBL" id="MBW0462472.1"/>
    </source>
</evidence>
<evidence type="ECO:0000256" key="1">
    <source>
        <dbReference type="SAM" id="MobiDB-lite"/>
    </source>
</evidence>
<reference evidence="2" key="1">
    <citation type="submission" date="2021-03" db="EMBL/GenBank/DDBJ databases">
        <title>Draft genome sequence of rust myrtle Austropuccinia psidii MF-1, a brazilian biotype.</title>
        <authorList>
            <person name="Quecine M.C."/>
            <person name="Pachon D.M.R."/>
            <person name="Bonatelli M.L."/>
            <person name="Correr F.H."/>
            <person name="Franceschini L.M."/>
            <person name="Leite T.F."/>
            <person name="Margarido G.R.A."/>
            <person name="Almeida C.A."/>
            <person name="Ferrarezi J.A."/>
            <person name="Labate C.A."/>
        </authorList>
    </citation>
    <scope>NUCLEOTIDE SEQUENCE</scope>
    <source>
        <strain evidence="2">MF-1</strain>
    </source>
</reference>
<name>A0A9Q3BC00_9BASI</name>
<dbReference type="EMBL" id="AVOT02000357">
    <property type="protein sequence ID" value="MBW0462472.1"/>
    <property type="molecule type" value="Genomic_DNA"/>
</dbReference>
<dbReference type="Proteomes" id="UP000765509">
    <property type="component" value="Unassembled WGS sequence"/>
</dbReference>
<keyword evidence="3" id="KW-1185">Reference proteome</keyword>
<feature type="region of interest" description="Disordered" evidence="1">
    <location>
        <begin position="146"/>
        <end position="166"/>
    </location>
</feature>